<reference evidence="4" key="1">
    <citation type="journal article" date="2019" name="Int. J. Syst. Evol. Microbiol.">
        <title>The Global Catalogue of Microorganisms (GCM) 10K type strain sequencing project: providing services to taxonomists for standard genome sequencing and annotation.</title>
        <authorList>
            <consortium name="The Broad Institute Genomics Platform"/>
            <consortium name="The Broad Institute Genome Sequencing Center for Infectious Disease"/>
            <person name="Wu L."/>
            <person name="Ma J."/>
        </authorList>
    </citation>
    <scope>NUCLEOTIDE SEQUENCE [LARGE SCALE GENOMIC DNA]</scope>
    <source>
        <strain evidence="4">CECT 7069</strain>
    </source>
</reference>
<protein>
    <submittedName>
        <fullName evidence="3">DUF5666 domain-containing protein</fullName>
    </submittedName>
</protein>
<dbReference type="Pfam" id="PF18914">
    <property type="entry name" value="DUF5666"/>
    <property type="match status" value="1"/>
</dbReference>
<dbReference type="Proteomes" id="UP001224644">
    <property type="component" value="Unassembled WGS sequence"/>
</dbReference>
<feature type="domain" description="DUF5666" evidence="2">
    <location>
        <begin position="137"/>
        <end position="188"/>
    </location>
</feature>
<dbReference type="EMBL" id="JAUFPX010000006">
    <property type="protein sequence ID" value="MDN3590970.1"/>
    <property type="molecule type" value="Genomic_DNA"/>
</dbReference>
<comment type="caution">
    <text evidence="3">The sequence shown here is derived from an EMBL/GenBank/DDBJ whole genome shotgun (WGS) entry which is preliminary data.</text>
</comment>
<proteinExistence type="predicted"/>
<evidence type="ECO:0000256" key="1">
    <source>
        <dbReference type="SAM" id="MobiDB-lite"/>
    </source>
</evidence>
<evidence type="ECO:0000313" key="3">
    <source>
        <dbReference type="EMBL" id="MDN3590970.1"/>
    </source>
</evidence>
<evidence type="ECO:0000259" key="2">
    <source>
        <dbReference type="Pfam" id="PF18914"/>
    </source>
</evidence>
<dbReference type="RefSeq" id="WP_238222369.1">
    <property type="nucleotide sequence ID" value="NZ_BPQD01000003.1"/>
</dbReference>
<feature type="compositionally biased region" description="Gly residues" evidence="1">
    <location>
        <begin position="327"/>
        <end position="337"/>
    </location>
</feature>
<name>A0ABT8BIA0_9HYPH</name>
<feature type="region of interest" description="Disordered" evidence="1">
    <location>
        <begin position="42"/>
        <end position="67"/>
    </location>
</feature>
<keyword evidence="4" id="KW-1185">Reference proteome</keyword>
<feature type="compositionally biased region" description="Gly residues" evidence="1">
    <location>
        <begin position="421"/>
        <end position="452"/>
    </location>
</feature>
<gene>
    <name evidence="3" type="ORF">QWZ12_10125</name>
</gene>
<organism evidence="3 4">
    <name type="scientific">Methylobacterium adhaesivum</name>
    <dbReference type="NCBI Taxonomy" id="333297"/>
    <lineage>
        <taxon>Bacteria</taxon>
        <taxon>Pseudomonadati</taxon>
        <taxon>Pseudomonadota</taxon>
        <taxon>Alphaproteobacteria</taxon>
        <taxon>Hyphomicrobiales</taxon>
        <taxon>Methylobacteriaceae</taxon>
        <taxon>Methylobacterium</taxon>
    </lineage>
</organism>
<feature type="region of interest" description="Disordered" evidence="1">
    <location>
        <begin position="320"/>
        <end position="452"/>
    </location>
</feature>
<accession>A0ABT8BIA0</accession>
<dbReference type="InterPro" id="IPR043724">
    <property type="entry name" value="DUF5666"/>
</dbReference>
<feature type="compositionally biased region" description="Gly residues" evidence="1">
    <location>
        <begin position="371"/>
        <end position="412"/>
    </location>
</feature>
<sequence>MSSGSRESPSSTRRGVLRWLRALPLGLLPAGLSRRPGLAQSLDQGIGGTGARPTEGPGEEGDRGIGGTGVIGTIRRFGSIVVNDLRITYPKDVAVRIDGRVASVSDLKVGHVVRVVARGAEGALSTRRIEVTSEVVGPVEAVERRRLTVLGQRVSAPAGSAMGWKVGDRVAVSGLRRPDGVVVASLIEARPAGPAQVSGPVRRTPDGTATIGGLRLEGVAPSLVGRRAVVTGEPAGAALVVSRGEETRALFLPGLTRVSIESYVGRRGDGLALGSGYAVSGAPDPALPRRGSVRAILTTEVARDGRLSVERLRIEDRIDRRTEDGPFEGGSGPGRGAPGRIDRFGDPGRPGSFERPGGTGPGGFEIDTRMPGGGPGGFGGSGDFGRGGPMGGAPPGGFGGGAGGGAPFGGAPPGGPPPGGGPGGGFGGGPPGGFGGGPGGGFGGGPGGGRGR</sequence>
<evidence type="ECO:0000313" key="4">
    <source>
        <dbReference type="Proteomes" id="UP001224644"/>
    </source>
</evidence>